<evidence type="ECO:0000313" key="3">
    <source>
        <dbReference type="Proteomes" id="UP001155901"/>
    </source>
</evidence>
<dbReference type="Proteomes" id="UP001155901">
    <property type="component" value="Unassembled WGS sequence"/>
</dbReference>
<evidence type="ECO:0000313" key="4">
    <source>
        <dbReference type="Proteomes" id="UP001162889"/>
    </source>
</evidence>
<keyword evidence="4" id="KW-1185">Reference proteome</keyword>
<comment type="caution">
    <text evidence="1">The sequence shown here is derived from an EMBL/GenBank/DDBJ whole genome shotgun (WGS) entry which is preliminary data.</text>
</comment>
<accession>A0AA41H9A2</accession>
<reference evidence="1" key="1">
    <citation type="submission" date="2021-07" db="EMBL/GenBank/DDBJ databases">
        <title>Characterization of violacein-producing bacteria and related species.</title>
        <authorList>
            <person name="Wilson H.S."/>
            <person name="De Leon M.E."/>
        </authorList>
    </citation>
    <scope>NUCLEOTIDE SEQUENCE</scope>
    <source>
        <strain evidence="1">HSC-15S17</strain>
    </source>
</reference>
<reference evidence="2" key="2">
    <citation type="submission" date="2022-03" db="EMBL/GenBank/DDBJ databases">
        <title>Genome Encyclopedia of Bacteria and Archaea VI: Functional Genomics of Type Strains.</title>
        <authorList>
            <person name="Whitman W."/>
        </authorList>
    </citation>
    <scope>NUCLEOTIDE SEQUENCE</scope>
    <source>
        <strain evidence="2">HSC-15S17</strain>
    </source>
</reference>
<dbReference type="EMBL" id="JAHTGR010000006">
    <property type="protein sequence ID" value="MBV6321905.1"/>
    <property type="molecule type" value="Genomic_DNA"/>
</dbReference>
<gene>
    <name evidence="1" type="ORF">KVP70_13225</name>
    <name evidence="2" type="ORF">L1274_000789</name>
</gene>
<organism evidence="1 3">
    <name type="scientific">Duganella violaceipulchra</name>
    <dbReference type="NCBI Taxonomy" id="2849652"/>
    <lineage>
        <taxon>Bacteria</taxon>
        <taxon>Pseudomonadati</taxon>
        <taxon>Pseudomonadota</taxon>
        <taxon>Betaproteobacteria</taxon>
        <taxon>Burkholderiales</taxon>
        <taxon>Oxalobacteraceae</taxon>
        <taxon>Telluria group</taxon>
        <taxon>Duganella</taxon>
    </lineage>
</organism>
<dbReference type="RefSeq" id="WP_217942694.1">
    <property type="nucleotide sequence ID" value="NZ_JAHTGR010000006.1"/>
</dbReference>
<proteinExistence type="predicted"/>
<dbReference type="Proteomes" id="UP001162889">
    <property type="component" value="Unassembled WGS sequence"/>
</dbReference>
<protein>
    <submittedName>
        <fullName evidence="1">Uncharacterized protein</fullName>
    </submittedName>
</protein>
<evidence type="ECO:0000313" key="2">
    <source>
        <dbReference type="EMBL" id="MCP2007101.1"/>
    </source>
</evidence>
<sequence length="396" mass="44291">MAIEETYNEELERFIASKGGRFEPADWMPAGHVAAISQSIPIFRNSCETMRRHFYLDGQRPLVLEVISNENSNATCYATKAGPSETDLIGIYSGSIITAFSWFVALYASPDSLDVGSIPDLPGENWKSIQIDPRYVSADGLTCSDILRYFCAHQMAIASMEFLIRHEFAHVKNGHLELVNTFRQTQMIEMINTEEAPDWLYRQALEMDADCNAVLIQLQWGLSRLAEYQDAELPILNANASVADLNTYFRSLAQHCLYGTVQAVVSSTVIAGYTFFRMLNPSPWDGEIAIGKTHPPLPIRMSWVLVMMQTLAMEGNHPPLTIDDVLPLAIEVVANVEQKFGEVLDSKADVTAILSTLEQQQRALEYDRILKAAWAEIRPFLNKHKRGKGKLAGGDD</sequence>
<evidence type="ECO:0000313" key="1">
    <source>
        <dbReference type="EMBL" id="MBV6321905.1"/>
    </source>
</evidence>
<name>A0AA41H9A2_9BURK</name>
<dbReference type="EMBL" id="JALJZU010000001">
    <property type="protein sequence ID" value="MCP2007101.1"/>
    <property type="molecule type" value="Genomic_DNA"/>
</dbReference>
<dbReference type="AlphaFoldDB" id="A0AA41H9A2"/>